<evidence type="ECO:0000313" key="3">
    <source>
        <dbReference type="EMBL" id="CAB3252100.1"/>
    </source>
</evidence>
<dbReference type="InterPro" id="IPR048365">
    <property type="entry name" value="TNP-like_RNaseH_N"/>
</dbReference>
<keyword evidence="4" id="KW-1185">Reference proteome</keyword>
<reference evidence="3 4" key="1">
    <citation type="submission" date="2020-04" db="EMBL/GenBank/DDBJ databases">
        <authorList>
            <person name="Wallbank WR R."/>
            <person name="Pardo Diaz C."/>
            <person name="Kozak K."/>
            <person name="Martin S."/>
            <person name="Jiggins C."/>
            <person name="Moest M."/>
            <person name="Warren A I."/>
            <person name="Byers J.R.P. K."/>
            <person name="Montejo-Kovacevich G."/>
            <person name="Yen C E."/>
        </authorList>
    </citation>
    <scope>NUCLEOTIDE SEQUENCE [LARGE SCALE GENOMIC DNA]</scope>
</reference>
<organism evidence="3 4">
    <name type="scientific">Arctia plantaginis</name>
    <name type="common">Wood tiger moth</name>
    <name type="synonym">Phalaena plantaginis</name>
    <dbReference type="NCBI Taxonomy" id="874455"/>
    <lineage>
        <taxon>Eukaryota</taxon>
        <taxon>Metazoa</taxon>
        <taxon>Ecdysozoa</taxon>
        <taxon>Arthropoda</taxon>
        <taxon>Hexapoda</taxon>
        <taxon>Insecta</taxon>
        <taxon>Pterygota</taxon>
        <taxon>Neoptera</taxon>
        <taxon>Endopterygota</taxon>
        <taxon>Lepidoptera</taxon>
        <taxon>Glossata</taxon>
        <taxon>Ditrysia</taxon>
        <taxon>Noctuoidea</taxon>
        <taxon>Erebidae</taxon>
        <taxon>Arctiinae</taxon>
        <taxon>Arctia</taxon>
    </lineage>
</organism>
<gene>
    <name evidence="3" type="ORF">APLA_LOCUS13306</name>
</gene>
<evidence type="ECO:0000259" key="2">
    <source>
        <dbReference type="Pfam" id="PF21787"/>
    </source>
</evidence>
<proteinExistence type="predicted"/>
<accession>A0A8S1AYE3</accession>
<name>A0A8S1AYE3_ARCPL</name>
<comment type="caution">
    <text evidence="3">The sequence shown here is derived from an EMBL/GenBank/DDBJ whole genome shotgun (WGS) entry which is preliminary data.</text>
</comment>
<dbReference type="Proteomes" id="UP000494106">
    <property type="component" value="Unassembled WGS sequence"/>
</dbReference>
<feature type="domain" description="THAP9-like helix-turn-helix" evidence="1">
    <location>
        <begin position="59"/>
        <end position="117"/>
    </location>
</feature>
<evidence type="ECO:0008006" key="5">
    <source>
        <dbReference type="Google" id="ProtNLM"/>
    </source>
</evidence>
<sequence length="333" mass="37875">MRLTSSVKCLTPNCRKLYKKCKQIIKSRRLFGGDNRKNIEDATALNKTKTFQKVVDKFSFMQRQFISMQLSAIGIKKQSRRYTLEQKLLCLALYKQSPKGYSLLEKIFCLPNKRTLNRVLQRIPMSCGINKVFFNALKHKISEWSSTKKLCSIIFDEVQLSSGLNFIPSEDIIHGFVPDSNSPKFADHALVVMVRGICGSWRQPIAYYFCEGTMPTLSLVTILKDVIRAVLRTGLEPLALICDQGMTNQSALKVLQATTKRDQLRNGLICDGTISIDGNKLSIVYDPPHLLKGIRNNLLNKDMSFEGKLVKWQDIVDIYNYDCQIGNIRMCTA</sequence>
<evidence type="ECO:0000313" key="4">
    <source>
        <dbReference type="Proteomes" id="UP000494106"/>
    </source>
</evidence>
<dbReference type="OrthoDB" id="6627680at2759"/>
<feature type="domain" description="Transposable element P transposase-like RNase H" evidence="2">
    <location>
        <begin position="126"/>
        <end position="255"/>
    </location>
</feature>
<evidence type="ECO:0000259" key="1">
    <source>
        <dbReference type="Pfam" id="PF12017"/>
    </source>
</evidence>
<protein>
    <recommendedName>
        <fullName evidence="5">Transposase</fullName>
    </recommendedName>
</protein>
<dbReference type="EMBL" id="CADEBC010000552">
    <property type="protein sequence ID" value="CAB3252100.1"/>
    <property type="molecule type" value="Genomic_DNA"/>
</dbReference>
<dbReference type="AlphaFoldDB" id="A0A8S1AYE3"/>
<dbReference type="Pfam" id="PF21787">
    <property type="entry name" value="TNP-like_RNaseH_N"/>
    <property type="match status" value="1"/>
</dbReference>
<dbReference type="InterPro" id="IPR021896">
    <property type="entry name" value="THAP9-like_HTH"/>
</dbReference>
<dbReference type="Pfam" id="PF12017">
    <property type="entry name" value="Tnp_P_element"/>
    <property type="match status" value="1"/>
</dbReference>